<evidence type="ECO:0000313" key="2">
    <source>
        <dbReference type="EMBL" id="OCX13298.1"/>
    </source>
</evidence>
<evidence type="ECO:0000259" key="1">
    <source>
        <dbReference type="Pfam" id="PF01841"/>
    </source>
</evidence>
<sequence length="316" mass="35622">MDTLNAARTHPAHARLAHKCPEAVLDYYARQSAFSTPGRHAALFDALPSDPADIARIVQGLLIYEHVTEPFYGCPITTERRAESHIRPVEAIVDRLLALDGQPLSVARPPERRLVGICRHFMLLAVAIFRHHGIPARGRGGFGAYFNPGKYEDHWVCEYWKADEGRWALLDAQFDAIFIRNLAIGHGIHDVPRDRFLTAPDAWRLCRAGALDPELFGIEFSQMRGLWFIAGNMTRDLATLNGCEILPWDVWGAQPAIDARLSNDQLVFFDEVARLTANPDANFDAMRRRFADDAGLALPRSVFNALRQRQEQVFEV</sequence>
<dbReference type="Gene3D" id="3.10.620.30">
    <property type="match status" value="1"/>
</dbReference>
<keyword evidence="3" id="KW-1185">Reference proteome</keyword>
<protein>
    <submittedName>
        <fullName evidence="2">Transglutaminase</fullName>
    </submittedName>
</protein>
<name>A0A1C2DEX4_9HYPH</name>
<dbReference type="Proteomes" id="UP000094412">
    <property type="component" value="Unassembled WGS sequence"/>
</dbReference>
<dbReference type="AlphaFoldDB" id="A0A1C2DEX4"/>
<comment type="caution">
    <text evidence="2">The sequence shown here is derived from an EMBL/GenBank/DDBJ whole genome shotgun (WGS) entry which is preliminary data.</text>
</comment>
<proteinExistence type="predicted"/>
<dbReference type="Pfam" id="PF01841">
    <property type="entry name" value="Transglut_core"/>
    <property type="match status" value="1"/>
</dbReference>
<dbReference type="InterPro" id="IPR038765">
    <property type="entry name" value="Papain-like_cys_pep_sf"/>
</dbReference>
<reference evidence="2 3" key="1">
    <citation type="submission" date="2016-08" db="EMBL/GenBank/DDBJ databases">
        <title>Whole genome sequence of Mesorhizobium sp. strain UASWS1009 isolated from industrial sewage.</title>
        <authorList>
            <person name="Crovadore J."/>
            <person name="Calmin G."/>
            <person name="Chablais R."/>
            <person name="Cochard B."/>
            <person name="Lefort F."/>
        </authorList>
    </citation>
    <scope>NUCLEOTIDE SEQUENCE [LARGE SCALE GENOMIC DNA]</scope>
    <source>
        <strain evidence="2 3">UASWS1009</strain>
    </source>
</reference>
<evidence type="ECO:0000313" key="3">
    <source>
        <dbReference type="Proteomes" id="UP000094412"/>
    </source>
</evidence>
<dbReference type="RefSeq" id="WP_024923052.1">
    <property type="nucleotide sequence ID" value="NZ_MDEO01000036.1"/>
</dbReference>
<dbReference type="EMBL" id="MDEO01000036">
    <property type="protein sequence ID" value="OCX13298.1"/>
    <property type="molecule type" value="Genomic_DNA"/>
</dbReference>
<feature type="domain" description="Transglutaminase-like" evidence="1">
    <location>
        <begin position="115"/>
        <end position="172"/>
    </location>
</feature>
<gene>
    <name evidence="2" type="ORF">QV13_27730</name>
</gene>
<accession>A0A1C2DEX4</accession>
<dbReference type="OrthoDB" id="148799at2"/>
<dbReference type="STRING" id="1566387.QV13_27730"/>
<organism evidence="2 3">
    <name type="scientific">Mesorhizobium hungaricum</name>
    <dbReference type="NCBI Taxonomy" id="1566387"/>
    <lineage>
        <taxon>Bacteria</taxon>
        <taxon>Pseudomonadati</taxon>
        <taxon>Pseudomonadota</taxon>
        <taxon>Alphaproteobacteria</taxon>
        <taxon>Hyphomicrobiales</taxon>
        <taxon>Phyllobacteriaceae</taxon>
        <taxon>Mesorhizobium</taxon>
    </lineage>
</organism>
<dbReference type="InterPro" id="IPR002931">
    <property type="entry name" value="Transglutaminase-like"/>
</dbReference>
<dbReference type="SUPFAM" id="SSF54001">
    <property type="entry name" value="Cysteine proteinases"/>
    <property type="match status" value="1"/>
</dbReference>